<feature type="signal peptide" evidence="2">
    <location>
        <begin position="1"/>
        <end position="22"/>
    </location>
</feature>
<dbReference type="AlphaFoldDB" id="A0A8W8K4T5"/>
<protein>
    <recommendedName>
        <fullName evidence="3">C-type lectin domain-containing protein</fullName>
    </recommendedName>
</protein>
<evidence type="ECO:0000256" key="1">
    <source>
        <dbReference type="ARBA" id="ARBA00023157"/>
    </source>
</evidence>
<keyword evidence="5" id="KW-1185">Reference proteome</keyword>
<evidence type="ECO:0000313" key="5">
    <source>
        <dbReference type="Proteomes" id="UP000005408"/>
    </source>
</evidence>
<dbReference type="EnsemblMetazoa" id="G2243.3">
    <property type="protein sequence ID" value="G2243.3:cds"/>
    <property type="gene ID" value="G2243"/>
</dbReference>
<dbReference type="PROSITE" id="PS00615">
    <property type="entry name" value="C_TYPE_LECTIN_1"/>
    <property type="match status" value="2"/>
</dbReference>
<keyword evidence="2" id="KW-0732">Signal</keyword>
<dbReference type="Pfam" id="PF00059">
    <property type="entry name" value="Lectin_C"/>
    <property type="match status" value="2"/>
</dbReference>
<dbReference type="InterPro" id="IPR016186">
    <property type="entry name" value="C-type_lectin-like/link_sf"/>
</dbReference>
<organism evidence="4 5">
    <name type="scientific">Magallana gigas</name>
    <name type="common">Pacific oyster</name>
    <name type="synonym">Crassostrea gigas</name>
    <dbReference type="NCBI Taxonomy" id="29159"/>
    <lineage>
        <taxon>Eukaryota</taxon>
        <taxon>Metazoa</taxon>
        <taxon>Spiralia</taxon>
        <taxon>Lophotrochozoa</taxon>
        <taxon>Mollusca</taxon>
        <taxon>Bivalvia</taxon>
        <taxon>Autobranchia</taxon>
        <taxon>Pteriomorphia</taxon>
        <taxon>Ostreida</taxon>
        <taxon>Ostreoidea</taxon>
        <taxon>Ostreidae</taxon>
        <taxon>Magallana</taxon>
    </lineage>
</organism>
<feature type="domain" description="C-type lectin" evidence="3">
    <location>
        <begin position="163"/>
        <end position="282"/>
    </location>
</feature>
<dbReference type="CDD" id="cd00037">
    <property type="entry name" value="CLECT"/>
    <property type="match status" value="2"/>
</dbReference>
<proteinExistence type="predicted"/>
<feature type="chain" id="PRO_5042431198" description="C-type lectin domain-containing protein" evidence="2">
    <location>
        <begin position="23"/>
        <end position="294"/>
    </location>
</feature>
<dbReference type="PANTHER" id="PTHR22803">
    <property type="entry name" value="MANNOSE, PHOSPHOLIPASE, LECTIN RECEPTOR RELATED"/>
    <property type="match status" value="1"/>
</dbReference>
<dbReference type="InterPro" id="IPR016187">
    <property type="entry name" value="CTDL_fold"/>
</dbReference>
<accession>A0A8W8K4T5</accession>
<dbReference type="PROSITE" id="PS50041">
    <property type="entry name" value="C_TYPE_LECTIN_2"/>
    <property type="match status" value="2"/>
</dbReference>
<evidence type="ECO:0000256" key="2">
    <source>
        <dbReference type="SAM" id="SignalP"/>
    </source>
</evidence>
<dbReference type="EnsemblMetazoa" id="G2243.4">
    <property type="protein sequence ID" value="G2243.4:cds"/>
    <property type="gene ID" value="G2243"/>
</dbReference>
<sequence>MKMDYCVKCVILLVGIVGAVESCDSCPVSWIQYGNKCYYFSNIASTSELALSACLGFGAKLAEPMTRQEIAFLGQQVNKINNGYFYIGVDDRVKEGSWVYSYDQTQVLVSDWGTSEPNNLTTENCVVIAEKPENRGHWADVDCRRQEHFICQKGPCPLGWIEHNGNCYFFSETVANFTTAEAICKSLESALAEPISVENNAFLGNHINSIGNGYFYIGVQEFPQQHSWVYISSREPVESSDWGLGEPDVGSNENCVLIAEKPSNMGHWADVQCSRLEHFVCQKSLGGTISSIIG</sequence>
<keyword evidence="1" id="KW-1015">Disulfide bond</keyword>
<dbReference type="Gene3D" id="3.10.100.10">
    <property type="entry name" value="Mannose-Binding Protein A, subunit A"/>
    <property type="match status" value="2"/>
</dbReference>
<name>A0A8W8K4T5_MAGGI</name>
<evidence type="ECO:0000259" key="3">
    <source>
        <dbReference type="PROSITE" id="PS50041"/>
    </source>
</evidence>
<feature type="domain" description="C-type lectin" evidence="3">
    <location>
        <begin position="33"/>
        <end position="152"/>
    </location>
</feature>
<reference evidence="4" key="1">
    <citation type="submission" date="2022-08" db="UniProtKB">
        <authorList>
            <consortium name="EnsemblMetazoa"/>
        </authorList>
    </citation>
    <scope>IDENTIFICATION</scope>
    <source>
        <strain evidence="4">05x7-T-G4-1.051#20</strain>
    </source>
</reference>
<dbReference type="InterPro" id="IPR018378">
    <property type="entry name" value="C-type_lectin_CS"/>
</dbReference>
<dbReference type="InterPro" id="IPR050111">
    <property type="entry name" value="C-type_lectin/snaclec_domain"/>
</dbReference>
<evidence type="ECO:0000313" key="4">
    <source>
        <dbReference type="EnsemblMetazoa" id="G2243.4:cds"/>
    </source>
</evidence>
<dbReference type="SMART" id="SM00034">
    <property type="entry name" value="CLECT"/>
    <property type="match status" value="2"/>
</dbReference>
<dbReference type="Proteomes" id="UP000005408">
    <property type="component" value="Unassembled WGS sequence"/>
</dbReference>
<dbReference type="InterPro" id="IPR001304">
    <property type="entry name" value="C-type_lectin-like"/>
</dbReference>
<dbReference type="SUPFAM" id="SSF56436">
    <property type="entry name" value="C-type lectin-like"/>
    <property type="match status" value="2"/>
</dbReference>